<evidence type="ECO:0000313" key="1">
    <source>
        <dbReference type="EMBL" id="KAJ6744039.1"/>
    </source>
</evidence>
<sequence>MMQLFLPRLPCQWSYHHQCQPPLPQSLFHHHLLPPQVQPHFVPSSIAPAVLHSVYRFQPAFLMLVDMDQYRQPAWM</sequence>
<keyword evidence="2" id="KW-1185">Reference proteome</keyword>
<protein>
    <submittedName>
        <fullName evidence="1">Uncharacterized protein</fullName>
    </submittedName>
</protein>
<organism evidence="1 2">
    <name type="scientific">Salix purpurea</name>
    <name type="common">Purple osier willow</name>
    <dbReference type="NCBI Taxonomy" id="77065"/>
    <lineage>
        <taxon>Eukaryota</taxon>
        <taxon>Viridiplantae</taxon>
        <taxon>Streptophyta</taxon>
        <taxon>Embryophyta</taxon>
        <taxon>Tracheophyta</taxon>
        <taxon>Spermatophyta</taxon>
        <taxon>Magnoliopsida</taxon>
        <taxon>eudicotyledons</taxon>
        <taxon>Gunneridae</taxon>
        <taxon>Pentapetalae</taxon>
        <taxon>rosids</taxon>
        <taxon>fabids</taxon>
        <taxon>Malpighiales</taxon>
        <taxon>Salicaceae</taxon>
        <taxon>Saliceae</taxon>
        <taxon>Salix</taxon>
    </lineage>
</organism>
<reference evidence="1" key="2">
    <citation type="journal article" date="2023" name="Int. J. Mol. Sci.">
        <title>De Novo Assembly and Annotation of 11 Diverse Shrub Willow (Salix) Genomes Reveals Novel Gene Organization in Sex-Linked Regions.</title>
        <authorList>
            <person name="Hyden B."/>
            <person name="Feng K."/>
            <person name="Yates T.B."/>
            <person name="Jawdy S."/>
            <person name="Cereghino C."/>
            <person name="Smart L.B."/>
            <person name="Muchero W."/>
        </authorList>
    </citation>
    <scope>NUCLEOTIDE SEQUENCE</scope>
    <source>
        <tissue evidence="1">Shoot tip</tissue>
    </source>
</reference>
<dbReference type="EMBL" id="JAPFFK010000009">
    <property type="protein sequence ID" value="KAJ6744039.1"/>
    <property type="molecule type" value="Genomic_DNA"/>
</dbReference>
<name>A0A9Q0V8E1_SALPP</name>
<accession>A0A9Q0V8E1</accession>
<proteinExistence type="predicted"/>
<evidence type="ECO:0000313" key="2">
    <source>
        <dbReference type="Proteomes" id="UP001151532"/>
    </source>
</evidence>
<gene>
    <name evidence="1" type="ORF">OIU79_030369</name>
</gene>
<reference evidence="1" key="1">
    <citation type="submission" date="2022-11" db="EMBL/GenBank/DDBJ databases">
        <authorList>
            <person name="Hyden B.L."/>
            <person name="Feng K."/>
            <person name="Yates T."/>
            <person name="Jawdy S."/>
            <person name="Smart L.B."/>
            <person name="Muchero W."/>
        </authorList>
    </citation>
    <scope>NUCLEOTIDE SEQUENCE</scope>
    <source>
        <tissue evidence="1">Shoot tip</tissue>
    </source>
</reference>
<dbReference type="Proteomes" id="UP001151532">
    <property type="component" value="Chromosome 19"/>
</dbReference>
<dbReference type="AlphaFoldDB" id="A0A9Q0V8E1"/>
<comment type="caution">
    <text evidence="1">The sequence shown here is derived from an EMBL/GenBank/DDBJ whole genome shotgun (WGS) entry which is preliminary data.</text>
</comment>